<evidence type="ECO:0000256" key="6">
    <source>
        <dbReference type="RuleBase" id="RU361157"/>
    </source>
</evidence>
<organism evidence="8 9">
    <name type="scientific">Streptomyces caelestis</name>
    <dbReference type="NCBI Taxonomy" id="36816"/>
    <lineage>
        <taxon>Bacteria</taxon>
        <taxon>Bacillati</taxon>
        <taxon>Actinomycetota</taxon>
        <taxon>Actinomycetes</taxon>
        <taxon>Kitasatosporales</taxon>
        <taxon>Streptomycetaceae</taxon>
        <taxon>Streptomyces</taxon>
    </lineage>
</organism>
<dbReference type="GO" id="GO:0043190">
    <property type="term" value="C:ATP-binding cassette (ABC) transporter complex"/>
    <property type="evidence" value="ECO:0007669"/>
    <property type="project" value="InterPro"/>
</dbReference>
<comment type="similarity">
    <text evidence="6">Belongs to the ABC-2 integral membrane protein family.</text>
</comment>
<feature type="transmembrane region" description="Helical" evidence="6">
    <location>
        <begin position="67"/>
        <end position="84"/>
    </location>
</feature>
<keyword evidence="4 6" id="KW-0472">Membrane</keyword>
<dbReference type="InterPro" id="IPR047817">
    <property type="entry name" value="ABC2_TM_bact-type"/>
</dbReference>
<dbReference type="GO" id="GO:0140359">
    <property type="term" value="F:ABC-type transporter activity"/>
    <property type="evidence" value="ECO:0007669"/>
    <property type="project" value="InterPro"/>
</dbReference>
<comment type="caution">
    <text evidence="8">The sequence shown here is derived from an EMBL/GenBank/DDBJ whole genome shotgun (WGS) entry which is preliminary data.</text>
</comment>
<evidence type="ECO:0000256" key="2">
    <source>
        <dbReference type="ARBA" id="ARBA00022692"/>
    </source>
</evidence>
<feature type="transmembrane region" description="Helical" evidence="6">
    <location>
        <begin position="149"/>
        <end position="173"/>
    </location>
</feature>
<accession>A0A0M9X659</accession>
<evidence type="ECO:0000256" key="1">
    <source>
        <dbReference type="ARBA" id="ARBA00004141"/>
    </source>
</evidence>
<evidence type="ECO:0000259" key="7">
    <source>
        <dbReference type="PROSITE" id="PS51012"/>
    </source>
</evidence>
<dbReference type="InterPro" id="IPR052902">
    <property type="entry name" value="ABC-2_transporter"/>
</dbReference>
<evidence type="ECO:0000256" key="4">
    <source>
        <dbReference type="ARBA" id="ARBA00023136"/>
    </source>
</evidence>
<keyword evidence="5" id="KW-0046">Antibiotic resistance</keyword>
<feature type="transmembrane region" description="Helical" evidence="6">
    <location>
        <begin position="37"/>
        <end position="55"/>
    </location>
</feature>
<keyword evidence="6" id="KW-1003">Cell membrane</keyword>
<reference evidence="8 9" key="1">
    <citation type="submission" date="2015-07" db="EMBL/GenBank/DDBJ databases">
        <authorList>
            <person name="Noorani M."/>
        </authorList>
    </citation>
    <scope>NUCLEOTIDE SEQUENCE [LARGE SCALE GENOMIC DNA]</scope>
    <source>
        <strain evidence="8 9">NRRL B-24567</strain>
    </source>
</reference>
<dbReference type="GO" id="GO:0046677">
    <property type="term" value="P:response to antibiotic"/>
    <property type="evidence" value="ECO:0007669"/>
    <property type="project" value="UniProtKB-KW"/>
</dbReference>
<keyword evidence="9" id="KW-1185">Reference proteome</keyword>
<dbReference type="PIRSF" id="PIRSF006648">
    <property type="entry name" value="DrrB"/>
    <property type="match status" value="1"/>
</dbReference>
<keyword evidence="3 6" id="KW-1133">Transmembrane helix</keyword>
<evidence type="ECO:0000313" key="9">
    <source>
        <dbReference type="Proteomes" id="UP000037773"/>
    </source>
</evidence>
<dbReference type="AlphaFoldDB" id="A0A0M9X659"/>
<proteinExistence type="inferred from homology"/>
<feature type="transmembrane region" description="Helical" evidence="6">
    <location>
        <begin position="180"/>
        <end position="201"/>
    </location>
</feature>
<comment type="subcellular location">
    <subcellularLocation>
        <location evidence="6">Cell membrane</location>
        <topology evidence="6">Multi-pass membrane protein</topology>
    </subcellularLocation>
    <subcellularLocation>
        <location evidence="1">Membrane</location>
        <topology evidence="1">Multi-pass membrane protein</topology>
    </subcellularLocation>
</comment>
<dbReference type="EMBL" id="LGCN01000235">
    <property type="protein sequence ID" value="KOT31437.1"/>
    <property type="molecule type" value="Genomic_DNA"/>
</dbReference>
<keyword evidence="6" id="KW-0813">Transport</keyword>
<name>A0A0M9X659_9ACTN</name>
<dbReference type="InterPro" id="IPR013525">
    <property type="entry name" value="ABC2_TM"/>
</dbReference>
<feature type="domain" description="ABC transmembrane type-2" evidence="7">
    <location>
        <begin position="32"/>
        <end position="257"/>
    </location>
</feature>
<dbReference type="Proteomes" id="UP000037773">
    <property type="component" value="Unassembled WGS sequence"/>
</dbReference>
<gene>
    <name evidence="8" type="ORF">ADK41_31055</name>
</gene>
<feature type="transmembrane region" description="Helical" evidence="6">
    <location>
        <begin position="116"/>
        <end position="137"/>
    </location>
</feature>
<evidence type="ECO:0000313" key="8">
    <source>
        <dbReference type="EMBL" id="KOT31437.1"/>
    </source>
</evidence>
<feature type="transmembrane region" description="Helical" evidence="6">
    <location>
        <begin position="232"/>
        <end position="254"/>
    </location>
</feature>
<dbReference type="Pfam" id="PF01061">
    <property type="entry name" value="ABC2_membrane"/>
    <property type="match status" value="1"/>
</dbReference>
<evidence type="ECO:0000256" key="3">
    <source>
        <dbReference type="ARBA" id="ARBA00022989"/>
    </source>
</evidence>
<dbReference type="PANTHER" id="PTHR43027">
    <property type="entry name" value="DOXORUBICIN RESISTANCE ABC TRANSPORTER PERMEASE PROTEIN DRRC-RELATED"/>
    <property type="match status" value="1"/>
</dbReference>
<protein>
    <recommendedName>
        <fullName evidence="6">Transport permease protein</fullName>
    </recommendedName>
</protein>
<dbReference type="PATRIC" id="fig|36816.3.peg.6734"/>
<dbReference type="PANTHER" id="PTHR43027:SF1">
    <property type="entry name" value="DOXORUBICIN RESISTANCE ABC TRANSPORTER PERMEASE PROTEIN DRRC-RELATED"/>
    <property type="match status" value="1"/>
</dbReference>
<sequence length="270" mass="28567">MVGTLQRNAGPSVTWRLFFVAGWRSYLALFRWLRPSAFIPTVIGVPVVQLIWAVHLGRYLGAYPPDYYVVGNALHACAMAGLFAPAHSIQGERYGGTLTALLATPANRAVMFSGRVLPAVLTGAFTSAVMLGVGTALDWVHVPLGSLPMLGLTLLVTALSCSACGLVVGAVGLRTREATFLANVVLYSMLLLCGVNIPFAWLPGWLAAVGHAMPMSQGIEAARRVLSGAGGAPGLLCWELLKAAVLVLLALYLLQVLERGSREKASLDDV</sequence>
<dbReference type="InterPro" id="IPR000412">
    <property type="entry name" value="ABC_2_transport"/>
</dbReference>
<dbReference type="PROSITE" id="PS51012">
    <property type="entry name" value="ABC_TM2"/>
    <property type="match status" value="1"/>
</dbReference>
<keyword evidence="2 6" id="KW-0812">Transmembrane</keyword>
<evidence type="ECO:0000256" key="5">
    <source>
        <dbReference type="ARBA" id="ARBA00023251"/>
    </source>
</evidence>